<organism evidence="2 3">
    <name type="scientific">Corynebacterium minutissimum</name>
    <dbReference type="NCBI Taxonomy" id="38301"/>
    <lineage>
        <taxon>Bacteria</taxon>
        <taxon>Bacillati</taxon>
        <taxon>Actinomycetota</taxon>
        <taxon>Actinomycetes</taxon>
        <taxon>Mycobacteriales</taxon>
        <taxon>Corynebacteriaceae</taxon>
        <taxon>Corynebacterium</taxon>
    </lineage>
</organism>
<name>A0A2X4RS31_9CORY</name>
<evidence type="ECO:0000313" key="1">
    <source>
        <dbReference type="EMBL" id="QPS59415.1"/>
    </source>
</evidence>
<dbReference type="RefSeq" id="WP_039676330.1">
    <property type="nucleotide sequence ID" value="NZ_CP065689.1"/>
</dbReference>
<dbReference type="STRING" id="38301.NX84_10065"/>
<keyword evidence="2" id="KW-0808">Transferase</keyword>
<evidence type="ECO:0000313" key="3">
    <source>
        <dbReference type="Proteomes" id="UP000249264"/>
    </source>
</evidence>
<dbReference type="OrthoDB" id="3171021at2"/>
<sequence>MQESSNYSDVLLPQPTSVFIQSQLNNTAQSAEGAFSAPIYEDGITYGHVGDIIDCLNQSFDSESNLKNKRLIQEVKKDIIKRAIADVSHSPENRKALSDILQAKPNRDIPWREVIPEAKGIAFLYNFSPFQDTGATVASKRLRNFETTFDVVSCSFLHRKKQDLSVECIAEPYIASKHFLPIAPSWASWEPFKTFAIKACDYAEKRVSAGASYAVLYSRAMWAPSMFAAKLFKENHPELHWIAEFSDPMSLDVEGLPRGGKVPKDDLSDKFIQELEQEYPELSCLEFSIFSLAEHLVYAFADEIMFTNSNQMKEMVSRISCPSLRERVVERAVVSNHPTLPRTYYLREDSGYEVDEAKLNLGYFGEFYSSRSITEVTSAIRTLPVKLRERVHLHVFTNFIPTGPGNQRPRNMSRKQHESYVRRAYEGVGADGIEDQVSFNASLPYLKFLATTEKLDYLIVNDAKTGSHHSVNPFLPSKWSDYAGSSAKSWGFVEPNSILASKPVTVKSPVGDALNARVVLWDLVEEKFPDLASDLNG</sequence>
<reference evidence="1 4" key="2">
    <citation type="submission" date="2020-12" db="EMBL/GenBank/DDBJ databases">
        <title>FDA dAtabase for Regulatory Grade micrObial Sequences (FDA-ARGOS): Supporting development and validation of Infectious Disease Dx tests.</title>
        <authorList>
            <person name="Sproer C."/>
            <person name="Gronow S."/>
            <person name="Severitt S."/>
            <person name="Schroder I."/>
            <person name="Tallon L."/>
            <person name="Sadzewicz L."/>
            <person name="Zhao X."/>
            <person name="Boylan J."/>
            <person name="Ott S."/>
            <person name="Bowen H."/>
            <person name="Vavikolanu K."/>
            <person name="Mehta A."/>
            <person name="Aluvathingal J."/>
            <person name="Nadendla S."/>
            <person name="Lowell S."/>
            <person name="Myers T."/>
            <person name="Yan Y."/>
            <person name="Sichtig H."/>
        </authorList>
    </citation>
    <scope>NUCLEOTIDE SEQUENCE [LARGE SCALE GENOMIC DNA]</scope>
    <source>
        <strain evidence="1 4">FDAARGOS_894</strain>
    </source>
</reference>
<evidence type="ECO:0000313" key="2">
    <source>
        <dbReference type="EMBL" id="SQH99130.1"/>
    </source>
</evidence>
<dbReference type="Proteomes" id="UP000594905">
    <property type="component" value="Chromosome"/>
</dbReference>
<accession>A0A2X4RS31</accession>
<protein>
    <submittedName>
        <fullName evidence="2">Polypeptide N-acetylgalactosaminyltransferase</fullName>
        <ecNumber evidence="2">2.4.1.41</ecNumber>
    </submittedName>
</protein>
<dbReference type="EMBL" id="LS483460">
    <property type="protein sequence ID" value="SQH99130.1"/>
    <property type="molecule type" value="Genomic_DNA"/>
</dbReference>
<keyword evidence="2" id="KW-0328">Glycosyltransferase</keyword>
<dbReference type="EC" id="2.4.1.41" evidence="2"/>
<dbReference type="GO" id="GO:0004653">
    <property type="term" value="F:polypeptide N-acetylgalactosaminyltransferase activity"/>
    <property type="evidence" value="ECO:0007669"/>
    <property type="project" value="UniProtKB-EC"/>
</dbReference>
<dbReference type="AlphaFoldDB" id="A0A2X4RS31"/>
<dbReference type="GeneID" id="70782586"/>
<dbReference type="Proteomes" id="UP000249264">
    <property type="component" value="Chromosome 1"/>
</dbReference>
<reference evidence="2 3" key="1">
    <citation type="submission" date="2018-06" db="EMBL/GenBank/DDBJ databases">
        <authorList>
            <consortium name="Pathogen Informatics"/>
            <person name="Doyle S."/>
        </authorList>
    </citation>
    <scope>NUCLEOTIDE SEQUENCE [LARGE SCALE GENOMIC DNA]</scope>
    <source>
        <strain evidence="2 3">NCTC10288</strain>
    </source>
</reference>
<dbReference type="EMBL" id="CP065689">
    <property type="protein sequence ID" value="QPS59415.1"/>
    <property type="molecule type" value="Genomic_DNA"/>
</dbReference>
<keyword evidence="4" id="KW-1185">Reference proteome</keyword>
<gene>
    <name evidence="1" type="ORF">I6G51_11130</name>
    <name evidence="2" type="ORF">NCTC10288_00658</name>
</gene>
<dbReference type="KEGG" id="cmin:NCTC10288_00658"/>
<proteinExistence type="predicted"/>
<evidence type="ECO:0000313" key="4">
    <source>
        <dbReference type="Proteomes" id="UP000594905"/>
    </source>
</evidence>